<dbReference type="STRING" id="1796606.A2G96_23150"/>
<reference evidence="1 2" key="1">
    <citation type="submission" date="2016-03" db="EMBL/GenBank/DDBJ databases">
        <title>Complete genome sequence of a novel chlorpyrifos degrading bacterium, Cupriavidus nantongensis sp. X1.</title>
        <authorList>
            <person name="Fang L."/>
        </authorList>
    </citation>
    <scope>NUCLEOTIDE SEQUENCE [LARGE SCALE GENOMIC DNA]</scope>
    <source>
        <strain evidence="1 2">X1</strain>
    </source>
</reference>
<evidence type="ECO:0000313" key="1">
    <source>
        <dbReference type="EMBL" id="AMR80736.1"/>
    </source>
</evidence>
<dbReference type="EMBL" id="CP014845">
    <property type="protein sequence ID" value="AMR80736.1"/>
    <property type="molecule type" value="Genomic_DNA"/>
</dbReference>
<protein>
    <submittedName>
        <fullName evidence="1">Uncharacterized protein</fullName>
    </submittedName>
</protein>
<proteinExistence type="predicted"/>
<keyword evidence="2" id="KW-1185">Reference proteome</keyword>
<dbReference type="Proteomes" id="UP000075238">
    <property type="component" value="Chromosome 2"/>
</dbReference>
<gene>
    <name evidence="1" type="ORF">A2G96_23150</name>
</gene>
<organism evidence="1 2">
    <name type="scientific">Cupriavidus nantongensis</name>
    <dbReference type="NCBI Taxonomy" id="1796606"/>
    <lineage>
        <taxon>Bacteria</taxon>
        <taxon>Pseudomonadati</taxon>
        <taxon>Pseudomonadota</taxon>
        <taxon>Betaproteobacteria</taxon>
        <taxon>Burkholderiales</taxon>
        <taxon>Burkholderiaceae</taxon>
        <taxon>Cupriavidus</taxon>
    </lineage>
</organism>
<dbReference type="KEGG" id="cnan:A2G96_23150"/>
<accession>A0A142JRM4</accession>
<sequence length="69" mass="8096">MNWKLAARYCVRGGYKGLAGLILLYRDYRRITDALFRQLPSAKFAIENSARDWPAYESQILRELRLPGY</sequence>
<name>A0A142JRM4_9BURK</name>
<evidence type="ECO:0000313" key="2">
    <source>
        <dbReference type="Proteomes" id="UP000075238"/>
    </source>
</evidence>
<dbReference type="AlphaFoldDB" id="A0A142JRM4"/>